<organism evidence="11">
    <name type="scientific">Vorticeros sp. n. MW-2019</name>
    <dbReference type="NCBI Taxonomy" id="2544881"/>
    <lineage>
        <taxon>Eukaryota</taxon>
        <taxon>Metazoa</taxon>
        <taxon>Spiralia</taxon>
        <taxon>Lophotrochozoa</taxon>
        <taxon>Platyhelminthes</taxon>
        <taxon>Rhabditophora</taxon>
        <taxon>Prolecithophora</taxon>
        <taxon>Separata</taxon>
        <taxon>Plagiostomidae</taxon>
        <taxon>Vorticeros</taxon>
    </lineage>
</organism>
<dbReference type="GO" id="GO:0006123">
    <property type="term" value="P:mitochondrial electron transport, cytochrome c to oxygen"/>
    <property type="evidence" value="ECO:0007669"/>
    <property type="project" value="TreeGrafter"/>
</dbReference>
<evidence type="ECO:0000256" key="9">
    <source>
        <dbReference type="SAM" id="Phobius"/>
    </source>
</evidence>
<gene>
    <name evidence="11" type="primary">cox3</name>
</gene>
<feature type="transmembrane region" description="Helical" evidence="9">
    <location>
        <begin position="200"/>
        <end position="224"/>
    </location>
</feature>
<dbReference type="Gene3D" id="1.20.120.80">
    <property type="entry name" value="Cytochrome c oxidase, subunit III, four-helix bundle"/>
    <property type="match status" value="1"/>
</dbReference>
<feature type="transmembrane region" description="Helical" evidence="9">
    <location>
        <begin position="44"/>
        <end position="62"/>
    </location>
</feature>
<name>A0AA49X8N2_9PLAT</name>
<evidence type="ECO:0000313" key="11">
    <source>
        <dbReference type="EMBL" id="WLN31323.1"/>
    </source>
</evidence>
<dbReference type="InterPro" id="IPR033945">
    <property type="entry name" value="Cyt_c_oxase_su3_dom"/>
</dbReference>
<dbReference type="SUPFAM" id="SSF81452">
    <property type="entry name" value="Cytochrome c oxidase subunit III-like"/>
    <property type="match status" value="1"/>
</dbReference>
<comment type="subcellular location">
    <subcellularLocation>
        <location evidence="1">Membrane</location>
        <topology evidence="1">Multi-pass membrane protein</topology>
    </subcellularLocation>
</comment>
<feature type="domain" description="Heme-copper oxidase subunit III family profile" evidence="10">
    <location>
        <begin position="7"/>
        <end position="265"/>
    </location>
</feature>
<dbReference type="InterPro" id="IPR035973">
    <property type="entry name" value="Cyt_c_oxidase_su3-like_sf"/>
</dbReference>
<proteinExistence type="inferred from homology"/>
<evidence type="ECO:0000256" key="5">
    <source>
        <dbReference type="ARBA" id="ARBA00022967"/>
    </source>
</evidence>
<dbReference type="GO" id="GO:0016020">
    <property type="term" value="C:membrane"/>
    <property type="evidence" value="ECO:0007669"/>
    <property type="project" value="UniProtKB-SubCell"/>
</dbReference>
<reference evidence="11" key="1">
    <citation type="submission" date="2023-07" db="EMBL/GenBank/DDBJ databases">
        <title>A New Species of Genus Vorticeros (Platyhelminthes, Prolecithophora, Plagiostomidae) from China with Analysis of Its Partial Sequence of Mitochondrial Genome and Reproductive behaviour.</title>
        <authorList>
            <person name="Wang Y.-J."/>
            <person name="Huang J.-J."/>
            <person name="Wang A.-T."/>
            <person name="Zhang Y."/>
        </authorList>
    </citation>
    <scope>NUCLEOTIDE SEQUENCE</scope>
</reference>
<evidence type="ECO:0000256" key="8">
    <source>
        <dbReference type="RuleBase" id="RU003375"/>
    </source>
</evidence>
<keyword evidence="4 8" id="KW-0812">Transmembrane</keyword>
<evidence type="ECO:0000256" key="6">
    <source>
        <dbReference type="ARBA" id="ARBA00022989"/>
    </source>
</evidence>
<accession>A0AA49X8N2</accession>
<evidence type="ECO:0000256" key="4">
    <source>
        <dbReference type="ARBA" id="ARBA00022692"/>
    </source>
</evidence>
<dbReference type="PANTHER" id="PTHR11403:SF7">
    <property type="entry name" value="CYTOCHROME C OXIDASE SUBUNIT 3"/>
    <property type="match status" value="1"/>
</dbReference>
<dbReference type="PANTHER" id="PTHR11403">
    <property type="entry name" value="CYTOCHROME C OXIDASE SUBUNIT III"/>
    <property type="match status" value="1"/>
</dbReference>
<dbReference type="GO" id="GO:0004129">
    <property type="term" value="F:cytochrome-c oxidase activity"/>
    <property type="evidence" value="ECO:0007669"/>
    <property type="project" value="InterPro"/>
</dbReference>
<dbReference type="Gene3D" id="1.10.287.70">
    <property type="match status" value="1"/>
</dbReference>
<comment type="function">
    <text evidence="8">Component of the cytochrome c oxidase, the last enzyme in the mitochondrial electron transport chain which drives oxidative phosphorylation. The respiratory chain contains 3 multisubunit complexes succinate dehydrogenase (complex II, CII), ubiquinol-cytochrome c oxidoreductase (cytochrome b-c1 complex, complex III, CIII) and cytochrome c oxidase (complex IV, CIV), that cooperate to transfer electrons derived from NADH and succinate to molecular oxygen, creating an electrochemical gradient over the inner membrane that drives transmembrane transport and the ATP synthase. Cytochrome c oxidase is the component of the respiratory chain that catalyzes the reduction of oxygen to water. Electrons originating from reduced cytochrome c in the intermembrane space (IMS) are transferred via the dinuclear copper A center (CU(A)) of subunit 2 and heme A of subunit 1 to the active site in subunit 1, a binuclear center (BNC) formed by heme A3 and copper B (CU(B)). The BNC reduces molecular oxygen to 2 water molecules using 4 electrons from cytochrome c in the IMS and 4 protons from the mitochondrial matrix.</text>
</comment>
<feature type="transmembrane region" description="Helical" evidence="9">
    <location>
        <begin position="131"/>
        <end position="151"/>
    </location>
</feature>
<dbReference type="InterPro" id="IPR024791">
    <property type="entry name" value="Cyt_c/ubiquinol_Oxase_su3"/>
</dbReference>
<feature type="transmembrane region" description="Helical" evidence="9">
    <location>
        <begin position="83"/>
        <end position="104"/>
    </location>
</feature>
<dbReference type="CDD" id="cd01665">
    <property type="entry name" value="Cyt_c_Oxidase_III"/>
    <property type="match status" value="1"/>
</dbReference>
<keyword evidence="7 9" id="KW-0472">Membrane</keyword>
<evidence type="ECO:0000259" key="10">
    <source>
        <dbReference type="PROSITE" id="PS50253"/>
    </source>
</evidence>
<dbReference type="PROSITE" id="PS50253">
    <property type="entry name" value="COX3"/>
    <property type="match status" value="1"/>
</dbReference>
<geneLocation type="mitochondrion" evidence="11"/>
<feature type="transmembrane region" description="Helical" evidence="9">
    <location>
        <begin position="21"/>
        <end position="38"/>
    </location>
</feature>
<dbReference type="EMBL" id="OR260862">
    <property type="protein sequence ID" value="WLN31323.1"/>
    <property type="molecule type" value="Genomic_DNA"/>
</dbReference>
<evidence type="ECO:0000256" key="3">
    <source>
        <dbReference type="ARBA" id="ARBA00015944"/>
    </source>
</evidence>
<feature type="transmembrane region" description="Helical" evidence="9">
    <location>
        <begin position="244"/>
        <end position="264"/>
    </location>
</feature>
<evidence type="ECO:0000256" key="7">
    <source>
        <dbReference type="ARBA" id="ARBA00023136"/>
    </source>
</evidence>
<feature type="transmembrane region" description="Helical" evidence="9">
    <location>
        <begin position="163"/>
        <end position="180"/>
    </location>
</feature>
<keyword evidence="6 9" id="KW-1133">Transmembrane helix</keyword>
<dbReference type="GO" id="GO:0005739">
    <property type="term" value="C:mitochondrion"/>
    <property type="evidence" value="ECO:0007669"/>
    <property type="project" value="TreeGrafter"/>
</dbReference>
<evidence type="ECO:0000256" key="2">
    <source>
        <dbReference type="ARBA" id="ARBA00010581"/>
    </source>
</evidence>
<evidence type="ECO:0000256" key="1">
    <source>
        <dbReference type="ARBA" id="ARBA00004141"/>
    </source>
</evidence>
<sequence length="267" mass="31018">MSINTQNFVPYHLVDISPWPFLTSLSVLGITFGGVFWWHYGSFLVLVVGFSITLWLSANWWTDVSNESSLGWHSSYVITGLQLGMLLFILSEVFFFFSFFWSYFHNCWSSVDELGWVWPPYGFNSVLVDPFSIPLLNTIILLTSGVTVTWCHHSLLQESYSESVISLFLTCCLGGFFLFMQVLEYSLSYFSINSTSYGTVFFLLTGFHGMHVIVGTIFLSVCLFRLIIYDFNNTHHVGFESAAWYWHFVDVVWLFLFFFVYWYGFLL</sequence>
<keyword evidence="8 11" id="KW-0496">Mitochondrion</keyword>
<dbReference type="InterPro" id="IPR013833">
    <property type="entry name" value="Cyt_c_oxidase_su3_a-hlx"/>
</dbReference>
<dbReference type="Pfam" id="PF00510">
    <property type="entry name" value="COX3"/>
    <property type="match status" value="1"/>
</dbReference>
<dbReference type="AlphaFoldDB" id="A0AA49X8N2"/>
<protein>
    <recommendedName>
        <fullName evidence="3 8">Cytochrome c oxidase subunit 3</fullName>
    </recommendedName>
</protein>
<dbReference type="InterPro" id="IPR000298">
    <property type="entry name" value="Cyt_c_oxidase-like_su3"/>
</dbReference>
<comment type="similarity">
    <text evidence="2 8">Belongs to the cytochrome c oxidase subunit 3 family.</text>
</comment>
<keyword evidence="5" id="KW-1278">Translocase</keyword>